<dbReference type="CDD" id="cd00371">
    <property type="entry name" value="HMA"/>
    <property type="match status" value="1"/>
</dbReference>
<dbReference type="PROSITE" id="PS50846">
    <property type="entry name" value="HMA_2"/>
    <property type="match status" value="1"/>
</dbReference>
<comment type="caution">
    <text evidence="8">The sequence shown here is derived from an EMBL/GenBank/DDBJ whole genome shotgun (WGS) entry which is preliminary data.</text>
</comment>
<dbReference type="SUPFAM" id="SSF55008">
    <property type="entry name" value="HMA, heavy metal-associated domain"/>
    <property type="match status" value="1"/>
</dbReference>
<evidence type="ECO:0000256" key="5">
    <source>
        <dbReference type="ARBA" id="ARBA00024045"/>
    </source>
</evidence>
<evidence type="ECO:0000256" key="2">
    <source>
        <dbReference type="ARBA" id="ARBA00022481"/>
    </source>
</evidence>
<evidence type="ECO:0000259" key="7">
    <source>
        <dbReference type="PROSITE" id="PS50846"/>
    </source>
</evidence>
<dbReference type="Proteomes" id="UP001291926">
    <property type="component" value="Unassembled WGS sequence"/>
</dbReference>
<dbReference type="PANTHER" id="PTHR45868">
    <property type="entry name" value="HEAVY METAL-ASSOCIATED ISOPRENYLATED PLANT PROTEIN 33-RELATED"/>
    <property type="match status" value="1"/>
</dbReference>
<keyword evidence="4" id="KW-0636">Prenylation</keyword>
<comment type="similarity">
    <text evidence="5">Belongs to the HIPP family.</text>
</comment>
<feature type="domain" description="HMA" evidence="7">
    <location>
        <begin position="17"/>
        <end position="80"/>
    </location>
</feature>
<evidence type="ECO:0000256" key="4">
    <source>
        <dbReference type="ARBA" id="ARBA00023289"/>
    </source>
</evidence>
<comment type="subcellular location">
    <subcellularLocation>
        <location evidence="1">Membrane</location>
        <topology evidence="1">Peripheral membrane protein</topology>
    </subcellularLocation>
</comment>
<feature type="region of interest" description="Disordered" evidence="6">
    <location>
        <begin position="99"/>
        <end position="135"/>
    </location>
</feature>
<dbReference type="InterPro" id="IPR006121">
    <property type="entry name" value="HMA_dom"/>
</dbReference>
<dbReference type="EMBL" id="JAYDYQ010002688">
    <property type="protein sequence ID" value="KAK4477659.1"/>
    <property type="molecule type" value="Genomic_DNA"/>
</dbReference>
<keyword evidence="3" id="KW-0479">Metal-binding</keyword>
<sequence>MWEMSQEEEGNFEYIKVKVHVLKVPIHCQGCMRKVKKVLRKIDGVYKVEIDAEENKVTVSGDIDCAILIKKLEKSGKHVEVWPDSLLDIPEENEEFDEYSLDSFESQPLDPANPNPEDVKWESEKNLNNKEKPQMGNGLSGMIENLTNNIGPRGGNTMLPMNFPGYSAATREFAGLKNVYSGLPNREYHYQPSALTTNNVQGPWCNTTLRPMMHNMMQNMLPVSTMLENTYMHPPMAKMNGFDLPPSITEQYWNNNFQEFK</sequence>
<dbReference type="InterPro" id="IPR036163">
    <property type="entry name" value="HMA_dom_sf"/>
</dbReference>
<evidence type="ECO:0000256" key="1">
    <source>
        <dbReference type="ARBA" id="ARBA00004170"/>
    </source>
</evidence>
<dbReference type="Gene3D" id="3.30.70.100">
    <property type="match status" value="1"/>
</dbReference>
<feature type="compositionally biased region" description="Basic and acidic residues" evidence="6">
    <location>
        <begin position="117"/>
        <end position="133"/>
    </location>
</feature>
<organism evidence="8 9">
    <name type="scientific">Penstemon davidsonii</name>
    <dbReference type="NCBI Taxonomy" id="160366"/>
    <lineage>
        <taxon>Eukaryota</taxon>
        <taxon>Viridiplantae</taxon>
        <taxon>Streptophyta</taxon>
        <taxon>Embryophyta</taxon>
        <taxon>Tracheophyta</taxon>
        <taxon>Spermatophyta</taxon>
        <taxon>Magnoliopsida</taxon>
        <taxon>eudicotyledons</taxon>
        <taxon>Gunneridae</taxon>
        <taxon>Pentapetalae</taxon>
        <taxon>asterids</taxon>
        <taxon>lamiids</taxon>
        <taxon>Lamiales</taxon>
        <taxon>Plantaginaceae</taxon>
        <taxon>Cheloneae</taxon>
        <taxon>Penstemon</taxon>
    </lineage>
</organism>
<accession>A0ABR0CLI6</accession>
<evidence type="ECO:0000313" key="8">
    <source>
        <dbReference type="EMBL" id="KAK4477659.1"/>
    </source>
</evidence>
<gene>
    <name evidence="8" type="ORF">RD792_016904</name>
</gene>
<evidence type="ECO:0000313" key="9">
    <source>
        <dbReference type="Proteomes" id="UP001291926"/>
    </source>
</evidence>
<protein>
    <recommendedName>
        <fullName evidence="7">HMA domain-containing protein</fullName>
    </recommendedName>
</protein>
<proteinExistence type="inferred from homology"/>
<keyword evidence="4" id="KW-0449">Lipoprotein</keyword>
<keyword evidence="9" id="KW-1185">Reference proteome</keyword>
<reference evidence="8 9" key="1">
    <citation type="journal article" date="2023" name="bioRxiv">
        <title>Genome report: Whole genome sequence and annotation of Penstemon davidsonii.</title>
        <authorList>
            <person name="Ostevik K.L."/>
            <person name="Alabady M."/>
            <person name="Zhang M."/>
            <person name="Rausher M.D."/>
        </authorList>
    </citation>
    <scope>NUCLEOTIDE SEQUENCE [LARGE SCALE GENOMIC DNA]</scope>
    <source>
        <strain evidence="8">DNT005</strain>
        <tissue evidence="8">Whole leaf</tissue>
    </source>
</reference>
<keyword evidence="2" id="KW-0488">Methylation</keyword>
<name>A0ABR0CLI6_9LAMI</name>
<dbReference type="Pfam" id="PF00403">
    <property type="entry name" value="HMA"/>
    <property type="match status" value="1"/>
</dbReference>
<dbReference type="PANTHER" id="PTHR45868:SF93">
    <property type="entry name" value="OS12G0144600 PROTEIN"/>
    <property type="match status" value="1"/>
</dbReference>
<evidence type="ECO:0000256" key="6">
    <source>
        <dbReference type="SAM" id="MobiDB-lite"/>
    </source>
</evidence>
<evidence type="ECO:0000256" key="3">
    <source>
        <dbReference type="ARBA" id="ARBA00022723"/>
    </source>
</evidence>